<dbReference type="EMBL" id="MKXG01000023">
    <property type="protein sequence ID" value="PJZ17280.1"/>
    <property type="molecule type" value="Genomic_DNA"/>
</dbReference>
<evidence type="ECO:0000313" key="6">
    <source>
        <dbReference type="Proteomes" id="UP000067598"/>
    </source>
</evidence>
<dbReference type="Proteomes" id="UP000231914">
    <property type="component" value="Unassembled WGS sequence"/>
</dbReference>
<proteinExistence type="predicted"/>
<sequence>MTKEKAELKQNLEHLAEQKGSQQAVSYQDLFTPQLMQKYTRFATIDFFVRELGVKDFTQIEQMAIDQVDEFVKKETKFASWEEMQQKAVSEYMMKLF</sequence>
<reference evidence="5 9" key="3">
    <citation type="submission" date="2020-01" db="EMBL/GenBank/DDBJ databases">
        <title>Complete and circular genome sequences of six lactobacillus isolates from horses.</title>
        <authorList>
            <person name="Hassan H.M."/>
        </authorList>
    </citation>
    <scope>NUCLEOTIDE SEQUENCE [LARGE SCALE GENOMIC DNA]</scope>
    <source>
        <strain evidence="5 9">1D</strain>
    </source>
</reference>
<evidence type="ECO:0000313" key="8">
    <source>
        <dbReference type="Proteomes" id="UP000460132"/>
    </source>
</evidence>
<gene>
    <name evidence="2" type="ORF">AEL95_04785</name>
    <name evidence="4" type="ORF">BHU41_06085</name>
    <name evidence="3" type="ORF">GTK63_02385</name>
    <name evidence="5" type="ORF">GTO85_04190</name>
    <name evidence="1" type="ORF">K8V23_09120</name>
</gene>
<dbReference type="EMBL" id="WWFF01000003">
    <property type="protein sequence ID" value="MYN53183.1"/>
    <property type="molecule type" value="Genomic_DNA"/>
</dbReference>
<reference evidence="1" key="6">
    <citation type="submission" date="2021-09" db="EMBL/GenBank/DDBJ databases">
        <authorList>
            <person name="Gilroy R."/>
        </authorList>
    </citation>
    <scope>NUCLEOTIDE SEQUENCE</scope>
    <source>
        <strain evidence="1">CHK194-22301</strain>
    </source>
</reference>
<evidence type="ECO:0000313" key="7">
    <source>
        <dbReference type="Proteomes" id="UP000231914"/>
    </source>
</evidence>
<organism evidence="2 6">
    <name type="scientific">Lactobacillus crispatus</name>
    <dbReference type="NCBI Taxonomy" id="47770"/>
    <lineage>
        <taxon>Bacteria</taxon>
        <taxon>Bacillati</taxon>
        <taxon>Bacillota</taxon>
        <taxon>Bacilli</taxon>
        <taxon>Lactobacillales</taxon>
        <taxon>Lactobacillaceae</taxon>
        <taxon>Lactobacillus</taxon>
    </lineage>
</organism>
<dbReference type="RefSeq" id="WP_013086563.1">
    <property type="nucleotide sequence ID" value="NZ_CP039266.1"/>
</dbReference>
<evidence type="ECO:0000313" key="4">
    <source>
        <dbReference type="EMBL" id="PJZ17280.1"/>
    </source>
</evidence>
<dbReference type="Proteomes" id="UP000510660">
    <property type="component" value="Chromosome"/>
</dbReference>
<protein>
    <submittedName>
        <fullName evidence="2">Uncharacterized protein</fullName>
    </submittedName>
</protein>
<evidence type="ECO:0000313" key="3">
    <source>
        <dbReference type="EMBL" id="MYN53183.1"/>
    </source>
</evidence>
<reference evidence="4 7" key="2">
    <citation type="submission" date="2016-10" db="EMBL/GenBank/DDBJ databases">
        <title>WGS of isloates from the oral cavity of healthy individuals.</title>
        <authorList>
            <person name="Sharma S."/>
            <person name="Pal V.K."/>
            <person name="Patil P.B."/>
            <person name="Korpole S."/>
            <person name="Grover V."/>
        </authorList>
    </citation>
    <scope>NUCLEOTIDE SEQUENCE [LARGE SCALE GENOMIC DNA]</scope>
    <source>
        <strain evidence="4 7">DISK12</strain>
    </source>
</reference>
<dbReference type="EMBL" id="LJGP01000016">
    <property type="protein sequence ID" value="KWU03995.1"/>
    <property type="molecule type" value="Genomic_DNA"/>
</dbReference>
<dbReference type="Proteomes" id="UP000784793">
    <property type="component" value="Unassembled WGS sequence"/>
</dbReference>
<evidence type="ECO:0000313" key="1">
    <source>
        <dbReference type="EMBL" id="HJF10923.1"/>
    </source>
</evidence>
<accession>A0A125P6C4</accession>
<dbReference type="PATRIC" id="fig|47770.28.peg.343"/>
<evidence type="ECO:0000313" key="9">
    <source>
        <dbReference type="Proteomes" id="UP000510660"/>
    </source>
</evidence>
<reference evidence="2 6" key="1">
    <citation type="journal article" date="2016" name="Microbiology (Mosc.)">
        <title>Comparison of Lactobacillus crispatus isolates from Lactobacillus-dominated vaginal microbiomes with isolates from microbiomes containing bacterial vaginosis-associated bacteria.</title>
        <authorList>
            <person name="Abdelmaksoud A.A."/>
            <person name="Koparde V.N."/>
            <person name="Sheth N.U."/>
            <person name="Serrano M.G."/>
            <person name="Glascock A.L."/>
            <person name="Fettweis J.M."/>
            <person name="Strauss Iii J.F."/>
            <person name="Buck G.A."/>
            <person name="Jefferson K.K."/>
        </authorList>
    </citation>
    <scope>NUCLEOTIDE SEQUENCE [LARGE SCALE GENOMIC DNA]</scope>
    <source>
        <strain evidence="2 6">VMC3</strain>
    </source>
</reference>
<dbReference type="Proteomes" id="UP000067598">
    <property type="component" value="Unassembled WGS sequence"/>
</dbReference>
<dbReference type="EMBL" id="DYXB01000147">
    <property type="protein sequence ID" value="HJF10923.1"/>
    <property type="molecule type" value="Genomic_DNA"/>
</dbReference>
<dbReference type="OMA" id="KEMEGTH"/>
<reference evidence="3 8" key="4">
    <citation type="submission" date="2020-01" db="EMBL/GenBank/DDBJ databases">
        <title>Vaginal microbiome of pregnant Indian women: Insights into the genome of dominants Lactobacillus species.</title>
        <authorList>
            <person name="Das B."/>
            <person name="Mehta O."/>
            <person name="Ghosh T.S."/>
            <person name="Kothidar A."/>
            <person name="Gowtham M.R."/>
            <person name="Mitra R."/>
            <person name="Kshetrapal P."/>
            <person name="Wadhwa N."/>
            <person name="Thiruvengadam R."/>
            <person name="Nair G.B."/>
            <person name="Bhatnagar S."/>
            <person name="Pore S."/>
        </authorList>
    </citation>
    <scope>NUCLEOTIDE SEQUENCE [LARGE SCALE GENOMIC DNA]</scope>
    <source>
        <strain evidence="3 8">Indica2</strain>
    </source>
</reference>
<dbReference type="Proteomes" id="UP000460132">
    <property type="component" value="Unassembled WGS sequence"/>
</dbReference>
<evidence type="ECO:0000313" key="2">
    <source>
        <dbReference type="EMBL" id="KWU03995.1"/>
    </source>
</evidence>
<dbReference type="AlphaFoldDB" id="A0A125P6C4"/>
<dbReference type="GeneID" id="69823801"/>
<name>A0A125P6C4_9LACO</name>
<dbReference type="EMBL" id="CP047415">
    <property type="protein sequence ID" value="QLL73620.1"/>
    <property type="molecule type" value="Genomic_DNA"/>
</dbReference>
<evidence type="ECO:0000313" key="5">
    <source>
        <dbReference type="EMBL" id="QLL73620.1"/>
    </source>
</evidence>
<reference evidence="1" key="5">
    <citation type="journal article" date="2021" name="PeerJ">
        <title>Extensive microbial diversity within the chicken gut microbiome revealed by metagenomics and culture.</title>
        <authorList>
            <person name="Gilroy R."/>
            <person name="Ravi A."/>
            <person name="Getino M."/>
            <person name="Pursley I."/>
            <person name="Horton D.L."/>
            <person name="Alikhan N.F."/>
            <person name="Baker D."/>
            <person name="Gharbi K."/>
            <person name="Hall N."/>
            <person name="Watson M."/>
            <person name="Adriaenssens E.M."/>
            <person name="Foster-Nyarko E."/>
            <person name="Jarju S."/>
            <person name="Secka A."/>
            <person name="Antonio M."/>
            <person name="Oren A."/>
            <person name="Chaudhuri R.R."/>
            <person name="La Ragione R."/>
            <person name="Hildebrand F."/>
            <person name="Pallen M.J."/>
        </authorList>
    </citation>
    <scope>NUCLEOTIDE SEQUENCE</scope>
    <source>
        <strain evidence="1">CHK194-22301</strain>
    </source>
</reference>